<dbReference type="PANTHER" id="PTHR15863:SF2">
    <property type="entry name" value="MRN COMPLEX-INTERACTING PROTEIN"/>
    <property type="match status" value="1"/>
</dbReference>
<evidence type="ECO:0000313" key="4">
    <source>
        <dbReference type="Proteomes" id="UP000694385"/>
    </source>
</evidence>
<feature type="region of interest" description="Disordered" evidence="1">
    <location>
        <begin position="228"/>
        <end position="294"/>
    </location>
</feature>
<gene>
    <name evidence="3" type="primary">Mrnip</name>
</gene>
<protein>
    <submittedName>
        <fullName evidence="3">MRN complex interacting protein</fullName>
    </submittedName>
</protein>
<proteinExistence type="predicted"/>
<dbReference type="GO" id="GO:0003682">
    <property type="term" value="F:chromatin binding"/>
    <property type="evidence" value="ECO:0007669"/>
    <property type="project" value="Ensembl"/>
</dbReference>
<dbReference type="GO" id="GO:0030870">
    <property type="term" value="C:Mre11 complex"/>
    <property type="evidence" value="ECO:0007669"/>
    <property type="project" value="Ensembl"/>
</dbReference>
<dbReference type="GO" id="GO:1905168">
    <property type="term" value="P:positive regulation of double-strand break repair via homologous recombination"/>
    <property type="evidence" value="ECO:0007669"/>
    <property type="project" value="Ensembl"/>
</dbReference>
<dbReference type="GeneTree" id="ENSGT00390000006124"/>
<evidence type="ECO:0000256" key="1">
    <source>
        <dbReference type="SAM" id="MobiDB-lite"/>
    </source>
</evidence>
<dbReference type="GO" id="GO:0071168">
    <property type="term" value="P:protein localization to chromatin"/>
    <property type="evidence" value="ECO:0007669"/>
    <property type="project" value="Ensembl"/>
</dbReference>
<reference evidence="3" key="1">
    <citation type="submission" date="2025-08" db="UniProtKB">
        <authorList>
            <consortium name="Ensembl"/>
        </authorList>
    </citation>
    <scope>IDENTIFICATION</scope>
</reference>
<name>A0A8C5KB60_JACJA</name>
<sequence>MAPPRPSRVLRCCSCQLFQAHQVKKSLKWTCKACGEKQSFVRAYGEGSGADCRRHVQKLNLLQGQVSELSSLRLLGEATGASRERSGPWQADSGSLQGKSQPLESRWLKYLDKEPKLGEGDLQTQPTASVEQTNPPFSPAQPRKRKWSQGTTQTSCFLDVQDLDNAEGTLECQGSSGLTMTQQSSSHCLGIAHCHPKELDFPQWKLPSPALQVKAPSSKWARFLLSPGDSSHVDTESSRRPLHWISKPADPTQDEQGTPETKTPQEGHLNGSPTTLHIPWTTCAPTSNLEGSNRKIPELSWSTWTTQTESGPLAHSVHQAPPMDLHNLFVTGEDFEEDL</sequence>
<accession>A0A8C5KB60</accession>
<feature type="compositionally biased region" description="Polar residues" evidence="1">
    <location>
        <begin position="254"/>
        <end position="264"/>
    </location>
</feature>
<dbReference type="GO" id="GO:0010212">
    <property type="term" value="P:response to ionizing radiation"/>
    <property type="evidence" value="ECO:0007669"/>
    <property type="project" value="Ensembl"/>
</dbReference>
<keyword evidence="4" id="KW-1185">Reference proteome</keyword>
<dbReference type="OMA" id="GHQQAEN"/>
<organism evidence="3 4">
    <name type="scientific">Jaculus jaculus</name>
    <name type="common">Lesser Egyptian jerboa</name>
    <dbReference type="NCBI Taxonomy" id="51337"/>
    <lineage>
        <taxon>Eukaryota</taxon>
        <taxon>Metazoa</taxon>
        <taxon>Chordata</taxon>
        <taxon>Craniata</taxon>
        <taxon>Vertebrata</taxon>
        <taxon>Euteleostomi</taxon>
        <taxon>Mammalia</taxon>
        <taxon>Eutheria</taxon>
        <taxon>Euarchontoglires</taxon>
        <taxon>Glires</taxon>
        <taxon>Rodentia</taxon>
        <taxon>Myomorpha</taxon>
        <taxon>Dipodoidea</taxon>
        <taxon>Dipodidae</taxon>
        <taxon>Dipodinae</taxon>
        <taxon>Jaculus</taxon>
    </lineage>
</organism>
<dbReference type="Proteomes" id="UP000694385">
    <property type="component" value="Unassembled WGS sequence"/>
</dbReference>
<dbReference type="Pfam" id="PF15749">
    <property type="entry name" value="MRNIP"/>
    <property type="match status" value="1"/>
</dbReference>
<reference evidence="3" key="2">
    <citation type="submission" date="2025-09" db="UniProtKB">
        <authorList>
            <consortium name="Ensembl"/>
        </authorList>
    </citation>
    <scope>IDENTIFICATION</scope>
</reference>
<dbReference type="InterPro" id="IPR032739">
    <property type="entry name" value="MRNIP"/>
</dbReference>
<evidence type="ECO:0000259" key="2">
    <source>
        <dbReference type="Pfam" id="PF15749"/>
    </source>
</evidence>
<dbReference type="GO" id="GO:0007095">
    <property type="term" value="P:mitotic G2 DNA damage checkpoint signaling"/>
    <property type="evidence" value="ECO:0007669"/>
    <property type="project" value="Ensembl"/>
</dbReference>
<feature type="region of interest" description="Disordered" evidence="1">
    <location>
        <begin position="79"/>
        <end position="100"/>
    </location>
</feature>
<dbReference type="GO" id="GO:2001032">
    <property type="term" value="P:regulation of double-strand break repair via nonhomologous end joining"/>
    <property type="evidence" value="ECO:0007669"/>
    <property type="project" value="Ensembl"/>
</dbReference>
<dbReference type="Ensembl" id="ENSJJAT00000012645.1">
    <property type="protein sequence ID" value="ENSJJAP00000006253.1"/>
    <property type="gene ID" value="ENSJJAG00000010968.1"/>
</dbReference>
<dbReference type="AlphaFoldDB" id="A0A8C5KB60"/>
<dbReference type="InterPro" id="IPR049472">
    <property type="entry name" value="MRNIP_N"/>
</dbReference>
<feature type="compositionally biased region" description="Polar residues" evidence="1">
    <location>
        <begin position="122"/>
        <end position="135"/>
    </location>
</feature>
<dbReference type="GO" id="GO:0005654">
    <property type="term" value="C:nucleoplasm"/>
    <property type="evidence" value="ECO:0007669"/>
    <property type="project" value="Ensembl"/>
</dbReference>
<feature type="region of interest" description="Disordered" evidence="1">
    <location>
        <begin position="117"/>
        <end position="150"/>
    </location>
</feature>
<dbReference type="PANTHER" id="PTHR15863">
    <property type="entry name" value="MRN COMPLEX-INTERACTING PROTEIN"/>
    <property type="match status" value="1"/>
</dbReference>
<evidence type="ECO:0000313" key="3">
    <source>
        <dbReference type="Ensembl" id="ENSJJAP00000006253.1"/>
    </source>
</evidence>
<feature type="domain" description="MRN complex-interacting protein N-terminal" evidence="2">
    <location>
        <begin position="9"/>
        <end position="110"/>
    </location>
</feature>